<sequence length="122" mass="13521">MKGRARELKASARRGSRADKTARAERDVLAEIAEMRDSDRAMAERVHAVATACAPDLAPKPWYGMPAHAPDGKVVCFSQSNEVERTISRLKNSRAVAPRYDRRSYVFHGTVTAAAIRLCLRP</sequence>
<protein>
    <recommendedName>
        <fullName evidence="4">DUF1801 domain-containing protein</fullName>
    </recommendedName>
</protein>
<comment type="caution">
    <text evidence="2">The sequence shown here is derived from an EMBL/GenBank/DDBJ whole genome shotgun (WGS) entry which is preliminary data.</text>
</comment>
<reference evidence="3" key="1">
    <citation type="journal article" date="2019" name="Int. J. Syst. Evol. Microbiol.">
        <title>The Global Catalogue of Microorganisms (GCM) 10K type strain sequencing project: providing services to taxonomists for standard genome sequencing and annotation.</title>
        <authorList>
            <consortium name="The Broad Institute Genomics Platform"/>
            <consortium name="The Broad Institute Genome Sequencing Center for Infectious Disease"/>
            <person name="Wu L."/>
            <person name="Ma J."/>
        </authorList>
    </citation>
    <scope>NUCLEOTIDE SEQUENCE [LARGE SCALE GENOMIC DNA]</scope>
    <source>
        <strain evidence="3">JCM 6921</strain>
    </source>
</reference>
<gene>
    <name evidence="2" type="ORF">GCM10010420_13250</name>
</gene>
<evidence type="ECO:0000313" key="2">
    <source>
        <dbReference type="EMBL" id="GAA2390700.1"/>
    </source>
</evidence>
<evidence type="ECO:0008006" key="4">
    <source>
        <dbReference type="Google" id="ProtNLM"/>
    </source>
</evidence>
<dbReference type="Proteomes" id="UP001500058">
    <property type="component" value="Unassembled WGS sequence"/>
</dbReference>
<evidence type="ECO:0000256" key="1">
    <source>
        <dbReference type="SAM" id="MobiDB-lite"/>
    </source>
</evidence>
<keyword evidence="3" id="KW-1185">Reference proteome</keyword>
<name>A0ABP5V2V3_9ACTN</name>
<organism evidence="2 3">
    <name type="scientific">Streptomyces glaucosporus</name>
    <dbReference type="NCBI Taxonomy" id="284044"/>
    <lineage>
        <taxon>Bacteria</taxon>
        <taxon>Bacillati</taxon>
        <taxon>Actinomycetota</taxon>
        <taxon>Actinomycetes</taxon>
        <taxon>Kitasatosporales</taxon>
        <taxon>Streptomycetaceae</taxon>
        <taxon>Streptomyces</taxon>
    </lineage>
</organism>
<proteinExistence type="predicted"/>
<evidence type="ECO:0000313" key="3">
    <source>
        <dbReference type="Proteomes" id="UP001500058"/>
    </source>
</evidence>
<feature type="region of interest" description="Disordered" evidence="1">
    <location>
        <begin position="1"/>
        <end position="22"/>
    </location>
</feature>
<dbReference type="EMBL" id="BAAATJ010000004">
    <property type="protein sequence ID" value="GAA2390700.1"/>
    <property type="molecule type" value="Genomic_DNA"/>
</dbReference>
<accession>A0ABP5V2V3</accession>
<dbReference type="SUPFAM" id="SSF159888">
    <property type="entry name" value="YdhG-like"/>
    <property type="match status" value="1"/>
</dbReference>